<dbReference type="SUPFAM" id="SSF53756">
    <property type="entry name" value="UDP-Glycosyltransferase/glycogen phosphorylase"/>
    <property type="match status" value="1"/>
</dbReference>
<dbReference type="Proteomes" id="UP001623558">
    <property type="component" value="Unassembled WGS sequence"/>
</dbReference>
<evidence type="ECO:0000313" key="1">
    <source>
        <dbReference type="EMBL" id="MFL0163284.1"/>
    </source>
</evidence>
<comment type="caution">
    <text evidence="1">The sequence shown here is derived from an EMBL/GenBank/DDBJ whole genome shotgun (WGS) entry which is preliminary data.</text>
</comment>
<reference evidence="1 2" key="1">
    <citation type="submission" date="2024-07" db="EMBL/GenBank/DDBJ databases">
        <authorList>
            <person name="Pitt A."/>
            <person name="Hahn M.W."/>
        </authorList>
    </citation>
    <scope>NUCLEOTIDE SEQUENCE [LARGE SCALE GENOMIC DNA]</scope>
    <source>
        <strain evidence="1 2">1-SAACH-A3</strain>
    </source>
</reference>
<dbReference type="RefSeq" id="WP_406752140.1">
    <property type="nucleotide sequence ID" value="NZ_JBEWZH010000010.1"/>
</dbReference>
<evidence type="ECO:0008006" key="3">
    <source>
        <dbReference type="Google" id="ProtNLM"/>
    </source>
</evidence>
<gene>
    <name evidence="1" type="ORF">U0R11_12875</name>
</gene>
<dbReference type="Gene3D" id="3.40.50.12580">
    <property type="match status" value="1"/>
</dbReference>
<evidence type="ECO:0000313" key="2">
    <source>
        <dbReference type="Proteomes" id="UP001623558"/>
    </source>
</evidence>
<name>A0ABW8S055_9BACT</name>
<protein>
    <recommendedName>
        <fullName evidence="3">UDP-N-acetyl glucosamine 2-epimerase</fullName>
    </recommendedName>
</protein>
<organism evidence="1 2">
    <name type="scientific">Aquirufa salirivi</name>
    <dbReference type="NCBI Taxonomy" id="3104729"/>
    <lineage>
        <taxon>Bacteria</taxon>
        <taxon>Pseudomonadati</taxon>
        <taxon>Bacteroidota</taxon>
        <taxon>Cytophagia</taxon>
        <taxon>Cytophagales</taxon>
        <taxon>Flectobacillaceae</taxon>
        <taxon>Aquirufa</taxon>
    </lineage>
</organism>
<accession>A0ABW8S055</accession>
<dbReference type="InterPro" id="IPR043148">
    <property type="entry name" value="TagF_C"/>
</dbReference>
<sequence length="347" mass="40088">MANRKKILFLTGSMNQTIQMHKISMYLSEYDCYFSQFFSDDQFISYAIKRGILDGTIMGRPLKRIAENYLLSHGLKIDDKAELHHYDLVVFCSDLLFPKKFKGVKTIWVQEGMIDPFTTWSGIIQKLKLPRYWTMGTSLNGTSNLCDIYCAASEGYKNYITEKGTSPDKVIVTGIPNYDHLKLFLENDFPYSDYVMVATSDIRETFRFENRTKFLKKCVEIAGEKRLLFKLHPNENKSRAMEEIKRICPENTLIFTDGPTNDMIANCSELITQYSTVVYTGIALGKKVYSYFNIDELNQLMPIQNEGSSAENISTICREYIEFTGKRNQFIAQYSSSFEKCIKGYEE</sequence>
<dbReference type="EMBL" id="JBEWZH010000010">
    <property type="protein sequence ID" value="MFL0163284.1"/>
    <property type="molecule type" value="Genomic_DNA"/>
</dbReference>
<keyword evidence="2" id="KW-1185">Reference proteome</keyword>
<proteinExistence type="predicted"/>